<dbReference type="PROSITE" id="PS50836">
    <property type="entry name" value="DOMON"/>
    <property type="match status" value="1"/>
</dbReference>
<keyword evidence="3 10" id="KW-0812">Transmembrane</keyword>
<dbReference type="CDD" id="cd08760">
    <property type="entry name" value="Cyt_b561_FRRS1_like"/>
    <property type="match status" value="1"/>
</dbReference>
<dbReference type="Pfam" id="PF04526">
    <property type="entry name" value="DUF568"/>
    <property type="match status" value="1"/>
</dbReference>
<feature type="transmembrane region" description="Helical" evidence="10">
    <location>
        <begin position="246"/>
        <end position="268"/>
    </location>
</feature>
<dbReference type="InterPro" id="IPR045265">
    <property type="entry name" value="AIR12_DOMON"/>
</dbReference>
<keyword evidence="15" id="KW-1185">Reference proteome</keyword>
<comment type="cofactor">
    <cofactor evidence="8">
        <name>heme b</name>
        <dbReference type="ChEBI" id="CHEBI:60344"/>
    </cofactor>
    <text evidence="8">Binds 2 heme b groups non-covalently.</text>
</comment>
<feature type="transmembrane region" description="Helical" evidence="10">
    <location>
        <begin position="216"/>
        <end position="234"/>
    </location>
</feature>
<keyword evidence="9" id="KW-0408">Iron</keyword>
<keyword evidence="9" id="KW-0479">Metal-binding</keyword>
<comment type="caution">
    <text evidence="14">The sequence shown here is derived from an EMBL/GenBank/DDBJ whole genome shotgun (WGS) entry which is preliminary data.</text>
</comment>
<dbReference type="PROSITE" id="PS50939">
    <property type="entry name" value="CYTOCHROME_B561"/>
    <property type="match status" value="1"/>
</dbReference>
<evidence type="ECO:0000259" key="13">
    <source>
        <dbReference type="PROSITE" id="PS50939"/>
    </source>
</evidence>
<dbReference type="InterPro" id="IPR006593">
    <property type="entry name" value="Cyt_b561/ferric_Rdtase_TM"/>
</dbReference>
<feature type="transmembrane region" description="Helical" evidence="10">
    <location>
        <begin position="350"/>
        <end position="375"/>
    </location>
</feature>
<feature type="binding site" description="axial binding residue" evidence="9">
    <location>
        <position position="283"/>
    </location>
    <ligand>
        <name>heme b</name>
        <dbReference type="ChEBI" id="CHEBI:60344"/>
        <label>1</label>
    </ligand>
    <ligandPart>
        <name>Fe</name>
        <dbReference type="ChEBI" id="CHEBI:18248"/>
    </ligandPart>
</feature>
<feature type="chain" id="PRO_5044889487" description="Cytochrome b561 and DOMON domain-containing protein" evidence="11">
    <location>
        <begin position="25"/>
        <end position="412"/>
    </location>
</feature>
<gene>
    <name evidence="14" type="ORF">R1sor_001720</name>
</gene>
<organism evidence="14 15">
    <name type="scientific">Riccia sorocarpa</name>
    <dbReference type="NCBI Taxonomy" id="122646"/>
    <lineage>
        <taxon>Eukaryota</taxon>
        <taxon>Viridiplantae</taxon>
        <taxon>Streptophyta</taxon>
        <taxon>Embryophyta</taxon>
        <taxon>Marchantiophyta</taxon>
        <taxon>Marchantiopsida</taxon>
        <taxon>Marchantiidae</taxon>
        <taxon>Marchantiales</taxon>
        <taxon>Ricciaceae</taxon>
        <taxon>Riccia</taxon>
    </lineage>
</organism>
<feature type="domain" description="DOMON" evidence="12">
    <location>
        <begin position="57"/>
        <end position="170"/>
    </location>
</feature>
<dbReference type="PANTHER" id="PTHR23130:SF199">
    <property type="entry name" value="CYTOCHROME B561 AND DOMON DOMAIN-CONTAINING PROTEIN"/>
    <property type="match status" value="1"/>
</dbReference>
<evidence type="ECO:0000256" key="6">
    <source>
        <dbReference type="ARBA" id="ARBA00022989"/>
    </source>
</evidence>
<evidence type="ECO:0000256" key="5">
    <source>
        <dbReference type="ARBA" id="ARBA00022982"/>
    </source>
</evidence>
<name>A0ABD3GX42_9MARC</name>
<keyword evidence="4 11" id="KW-0732">Signal</keyword>
<feature type="binding site" description="axial binding residue" evidence="9">
    <location>
        <position position="215"/>
    </location>
    <ligand>
        <name>heme b</name>
        <dbReference type="ChEBI" id="CHEBI:60344"/>
        <label>1</label>
    </ligand>
    <ligandPart>
        <name>Fe</name>
        <dbReference type="ChEBI" id="CHEBI:18248"/>
    </ligandPart>
</feature>
<feature type="binding site" description="axial binding residue" evidence="9">
    <location>
        <position position="251"/>
    </location>
    <ligand>
        <name>heme b</name>
        <dbReference type="ChEBI" id="CHEBI:60344"/>
        <label>1</label>
    </ligand>
    <ligandPart>
        <name>Fe</name>
        <dbReference type="ChEBI" id="CHEBI:18248"/>
    </ligandPart>
</feature>
<dbReference type="GO" id="GO:0016020">
    <property type="term" value="C:membrane"/>
    <property type="evidence" value="ECO:0007669"/>
    <property type="project" value="UniProtKB-SubCell"/>
</dbReference>
<sequence>MEGFKPMTSLAFALLLLVVSLSAGQLVVGQSTCSSSVLLTSGGRPKVFQNCNSLPKLGASLAWSFNKSSRHFDFAYRATLPNSGGWAGWGLRPDSKPSMPGSSAFIAFNAANGTNVLPYLLQLTPTNATAIKLEVVGNLSAVINGTDVAFGGTLKLKENQTLLNQIWNVGASVSGYTPQQHSLSGANLESFSQLDVSSGAVAETKVANLHLKNTHGILNGLAWGTLFPLGILAARYMRPFKVFDPLWFYLHVFCQVCAYILGVVGWGIGLRLGHLSESENDAHQSLGAAQFTLATLQITALILRPKPEHEYRKYWNIYHHTVGYTLVIISVVNVFKGLDLLSPANGWRVAYVVVLITIAAVALILEVVTWTLWFINRRKVPPTKLNEDGQSSRPAIYGQDNANHQWVAEPQL</sequence>
<evidence type="ECO:0000256" key="1">
    <source>
        <dbReference type="ARBA" id="ARBA00004370"/>
    </source>
</evidence>
<reference evidence="14 15" key="1">
    <citation type="submission" date="2024-09" db="EMBL/GenBank/DDBJ databases">
        <title>Chromosome-scale assembly of Riccia sorocarpa.</title>
        <authorList>
            <person name="Paukszto L."/>
        </authorList>
    </citation>
    <scope>NUCLEOTIDE SEQUENCE [LARGE SCALE GENOMIC DNA]</scope>
    <source>
        <strain evidence="14">LP-2024</strain>
        <tissue evidence="14">Aerial parts of the thallus</tissue>
    </source>
</reference>
<dbReference type="EMBL" id="JBJQOH010000006">
    <property type="protein sequence ID" value="KAL3683698.1"/>
    <property type="molecule type" value="Genomic_DNA"/>
</dbReference>
<protein>
    <recommendedName>
        <fullName evidence="8">Cytochrome b561 and DOMON domain-containing protein</fullName>
    </recommendedName>
</protein>
<evidence type="ECO:0000256" key="9">
    <source>
        <dbReference type="PIRSR" id="PIRSR037471-1"/>
    </source>
</evidence>
<evidence type="ECO:0000256" key="8">
    <source>
        <dbReference type="PIRNR" id="PIRNR037471"/>
    </source>
</evidence>
<evidence type="ECO:0000313" key="14">
    <source>
        <dbReference type="EMBL" id="KAL3683698.1"/>
    </source>
</evidence>
<feature type="domain" description="Cytochrome b561" evidence="13">
    <location>
        <begin position="177"/>
        <end position="374"/>
    </location>
</feature>
<evidence type="ECO:0000313" key="15">
    <source>
        <dbReference type="Proteomes" id="UP001633002"/>
    </source>
</evidence>
<dbReference type="AlphaFoldDB" id="A0ABD3GX42"/>
<dbReference type="Proteomes" id="UP001633002">
    <property type="component" value="Unassembled WGS sequence"/>
</dbReference>
<proteinExistence type="predicted"/>
<accession>A0ABD3GX42</accession>
<dbReference type="Pfam" id="PF03188">
    <property type="entry name" value="Cytochrom_B561"/>
    <property type="match status" value="1"/>
</dbReference>
<evidence type="ECO:0000259" key="12">
    <source>
        <dbReference type="PROSITE" id="PS50836"/>
    </source>
</evidence>
<evidence type="ECO:0000256" key="2">
    <source>
        <dbReference type="ARBA" id="ARBA00022448"/>
    </source>
</evidence>
<dbReference type="SMART" id="SM00665">
    <property type="entry name" value="B561"/>
    <property type="match status" value="1"/>
</dbReference>
<feature type="transmembrane region" description="Helical" evidence="10">
    <location>
        <begin position="317"/>
        <end position="338"/>
    </location>
</feature>
<comment type="subcellular location">
    <subcellularLocation>
        <location evidence="1">Membrane</location>
    </subcellularLocation>
</comment>
<evidence type="ECO:0000256" key="11">
    <source>
        <dbReference type="SAM" id="SignalP"/>
    </source>
</evidence>
<keyword evidence="6 10" id="KW-1133">Transmembrane helix</keyword>
<dbReference type="InterPro" id="IPR005018">
    <property type="entry name" value="DOMON_domain"/>
</dbReference>
<keyword evidence="2 8" id="KW-0813">Transport</keyword>
<evidence type="ECO:0000256" key="4">
    <source>
        <dbReference type="ARBA" id="ARBA00022729"/>
    </source>
</evidence>
<dbReference type="Gene3D" id="1.20.120.1770">
    <property type="match status" value="1"/>
</dbReference>
<dbReference type="InterPro" id="IPR017214">
    <property type="entry name" value="UCP037471"/>
</dbReference>
<keyword evidence="7 8" id="KW-0472">Membrane</keyword>
<feature type="signal peptide" evidence="11">
    <location>
        <begin position="1"/>
        <end position="24"/>
    </location>
</feature>
<feature type="binding site" description="axial binding residue" evidence="9">
    <location>
        <position position="319"/>
    </location>
    <ligand>
        <name>heme b</name>
        <dbReference type="ChEBI" id="CHEBI:60344"/>
        <label>1</label>
    </ligand>
    <ligandPart>
        <name>Fe</name>
        <dbReference type="ChEBI" id="CHEBI:18248"/>
    </ligandPart>
</feature>
<evidence type="ECO:0000256" key="7">
    <source>
        <dbReference type="ARBA" id="ARBA00023136"/>
    </source>
</evidence>
<dbReference type="PANTHER" id="PTHR23130">
    <property type="entry name" value="CYTOCHROME B561 AND DOMON DOMAIN-CONTAINING PROTEIN"/>
    <property type="match status" value="1"/>
</dbReference>
<evidence type="ECO:0000256" key="3">
    <source>
        <dbReference type="ARBA" id="ARBA00022692"/>
    </source>
</evidence>
<evidence type="ECO:0000256" key="10">
    <source>
        <dbReference type="SAM" id="Phobius"/>
    </source>
</evidence>
<keyword evidence="5 8" id="KW-0249">Electron transport</keyword>
<dbReference type="PIRSF" id="PIRSF037471">
    <property type="entry name" value="UCP037471"/>
    <property type="match status" value="1"/>
</dbReference>